<organism evidence="1 2">
    <name type="scientific">Flavobacterium rhizosphaerae</name>
    <dbReference type="NCBI Taxonomy" id="3163298"/>
    <lineage>
        <taxon>Bacteria</taxon>
        <taxon>Pseudomonadati</taxon>
        <taxon>Bacteroidota</taxon>
        <taxon>Flavobacteriia</taxon>
        <taxon>Flavobacteriales</taxon>
        <taxon>Flavobacteriaceae</taxon>
        <taxon>Flavobacterium</taxon>
    </lineage>
</organism>
<dbReference type="RefSeq" id="WP_408084037.1">
    <property type="nucleotide sequence ID" value="NZ_JBELPZ010000003.1"/>
</dbReference>
<comment type="caution">
    <text evidence="1">The sequence shown here is derived from an EMBL/GenBank/DDBJ whole genome shotgun (WGS) entry which is preliminary data.</text>
</comment>
<name>A0ABW8YTZ9_9FLAO</name>
<reference evidence="1 2" key="1">
    <citation type="submission" date="2024-06" db="EMBL/GenBank/DDBJ databases">
        <authorList>
            <person name="Kaempfer P."/>
            <person name="Viver T."/>
        </authorList>
    </citation>
    <scope>NUCLEOTIDE SEQUENCE [LARGE SCALE GENOMIC DNA]</scope>
    <source>
        <strain evidence="1 2">ST-119</strain>
    </source>
</reference>
<keyword evidence="2" id="KW-1185">Reference proteome</keyword>
<gene>
    <name evidence="1" type="ORF">ABS766_05070</name>
</gene>
<protein>
    <submittedName>
        <fullName evidence="1">Uncharacterized protein</fullName>
    </submittedName>
</protein>
<proteinExistence type="predicted"/>
<dbReference type="Proteomes" id="UP001629156">
    <property type="component" value="Unassembled WGS sequence"/>
</dbReference>
<accession>A0ABW8YTZ9</accession>
<evidence type="ECO:0000313" key="1">
    <source>
        <dbReference type="EMBL" id="MFL9843786.1"/>
    </source>
</evidence>
<sequence length="144" mass="16960">MEIKLKKGIGNLLFGMKEEDVKGFMNTAPDKKYQDEDGNVIYLYNSDKLRLTFYKDEDYRLGYIITSKPDVLLFGEKIIGRNWDTVTPLLKKHGIKSFETDTIDTVETYFSEENWVVFQLEFGEIIKVEYGAMINSKDEFIWHY</sequence>
<evidence type="ECO:0000313" key="2">
    <source>
        <dbReference type="Proteomes" id="UP001629156"/>
    </source>
</evidence>
<dbReference type="EMBL" id="JBELPZ010000003">
    <property type="protein sequence ID" value="MFL9843786.1"/>
    <property type="molecule type" value="Genomic_DNA"/>
</dbReference>